<organism evidence="5 6">
    <name type="scientific">Colletotrichum chlorophyti</name>
    <dbReference type="NCBI Taxonomy" id="708187"/>
    <lineage>
        <taxon>Eukaryota</taxon>
        <taxon>Fungi</taxon>
        <taxon>Dikarya</taxon>
        <taxon>Ascomycota</taxon>
        <taxon>Pezizomycotina</taxon>
        <taxon>Sordariomycetes</taxon>
        <taxon>Hypocreomycetidae</taxon>
        <taxon>Glomerellales</taxon>
        <taxon>Glomerellaceae</taxon>
        <taxon>Colletotrichum</taxon>
    </lineage>
</organism>
<dbReference type="OrthoDB" id="2586582at2759"/>
<comment type="caution">
    <text evidence="5">The sequence shown here is derived from an EMBL/GenBank/DDBJ whole genome shotgun (WGS) entry which is preliminary data.</text>
</comment>
<dbReference type="SMART" id="SM01110">
    <property type="entry name" value="Cutinase"/>
    <property type="match status" value="1"/>
</dbReference>
<dbReference type="SUPFAM" id="SSF53474">
    <property type="entry name" value="alpha/beta-Hydrolases"/>
    <property type="match status" value="1"/>
</dbReference>
<evidence type="ECO:0000256" key="2">
    <source>
        <dbReference type="ARBA" id="ARBA00023157"/>
    </source>
</evidence>
<proteinExistence type="predicted"/>
<keyword evidence="2" id="KW-1015">Disulfide bond</keyword>
<dbReference type="STRING" id="708187.A0A1Q8RUP1"/>
<dbReference type="Proteomes" id="UP000186583">
    <property type="component" value="Unassembled WGS sequence"/>
</dbReference>
<evidence type="ECO:0000256" key="4">
    <source>
        <dbReference type="SAM" id="SignalP"/>
    </source>
</evidence>
<protein>
    <submittedName>
        <fullName evidence="5">Acetylxylan esterase 1</fullName>
    </submittedName>
</protein>
<dbReference type="InterPro" id="IPR029058">
    <property type="entry name" value="AB_hydrolase_fold"/>
</dbReference>
<dbReference type="GO" id="GO:0052689">
    <property type="term" value="F:carboxylic ester hydrolase activity"/>
    <property type="evidence" value="ECO:0007669"/>
    <property type="project" value="UniProtKB-ARBA"/>
</dbReference>
<dbReference type="InterPro" id="IPR000675">
    <property type="entry name" value="Cutinase/axe"/>
</dbReference>
<accession>A0A1Q8RUP1</accession>
<reference evidence="5 6" key="1">
    <citation type="submission" date="2016-11" db="EMBL/GenBank/DDBJ databases">
        <title>Draft Genome Assembly of Colletotrichum chlorophyti a pathogen of herbaceous plants.</title>
        <authorList>
            <person name="Gan P."/>
            <person name="Narusaka M."/>
            <person name="Tsushima A."/>
            <person name="Narusaka Y."/>
            <person name="Takano Y."/>
            <person name="Shirasu K."/>
        </authorList>
    </citation>
    <scope>NUCLEOTIDE SEQUENCE [LARGE SCALE GENOMIC DNA]</scope>
    <source>
        <strain evidence="5 6">NTL11</strain>
    </source>
</reference>
<gene>
    <name evidence="5" type="ORF">CCHL11_00084</name>
</gene>
<feature type="region of interest" description="Disordered" evidence="3">
    <location>
        <begin position="238"/>
        <end position="257"/>
    </location>
</feature>
<name>A0A1Q8RUP1_9PEZI</name>
<sequence>MRTKTTTAAVTGLLAATAAAQNSTSTCATGVHLIVARGSNEAPGSGRIGSVADGVVAAVPGSQIEPLVYPASFDNYSSSVATGVEAMKIALTQYSTRCPSSKVALLGFSQGAHVAGDTLCGSVSEDEGEALNLDFDQTTPVLASVVNQSVIAVVLFGDPTHNVSAPWNRGTSTHDGLFPRENITACEPYASKIESWCDTGDIYCDVGNNTSVHGSYFANYTDDAVEFVVSQYNASKTAANGTSPSATPTPSSVPGSGAATAAPGMLMSVAGLSMLAAYLL</sequence>
<evidence type="ECO:0000313" key="6">
    <source>
        <dbReference type="Proteomes" id="UP000186583"/>
    </source>
</evidence>
<feature type="chain" id="PRO_5012638429" evidence="4">
    <location>
        <begin position="21"/>
        <end position="280"/>
    </location>
</feature>
<dbReference type="Pfam" id="PF01083">
    <property type="entry name" value="Cutinase"/>
    <property type="match status" value="1"/>
</dbReference>
<keyword evidence="6" id="KW-1185">Reference proteome</keyword>
<keyword evidence="1" id="KW-0378">Hydrolase</keyword>
<evidence type="ECO:0000256" key="3">
    <source>
        <dbReference type="SAM" id="MobiDB-lite"/>
    </source>
</evidence>
<dbReference type="AlphaFoldDB" id="A0A1Q8RUP1"/>
<dbReference type="Gene3D" id="3.40.50.1820">
    <property type="entry name" value="alpha/beta hydrolase"/>
    <property type="match status" value="1"/>
</dbReference>
<feature type="signal peptide" evidence="4">
    <location>
        <begin position="1"/>
        <end position="20"/>
    </location>
</feature>
<evidence type="ECO:0000313" key="5">
    <source>
        <dbReference type="EMBL" id="OLN88112.1"/>
    </source>
</evidence>
<dbReference type="EMBL" id="MPGH01000088">
    <property type="protein sequence ID" value="OLN88112.1"/>
    <property type="molecule type" value="Genomic_DNA"/>
</dbReference>
<dbReference type="PANTHER" id="PTHR33630:SF9">
    <property type="entry name" value="CUTINASE 4"/>
    <property type="match status" value="1"/>
</dbReference>
<dbReference type="PANTHER" id="PTHR33630">
    <property type="entry name" value="CUTINASE RV1984C-RELATED-RELATED"/>
    <property type="match status" value="1"/>
</dbReference>
<keyword evidence="4" id="KW-0732">Signal</keyword>
<evidence type="ECO:0000256" key="1">
    <source>
        <dbReference type="ARBA" id="ARBA00022801"/>
    </source>
</evidence>